<dbReference type="PRINTS" id="PR01270">
    <property type="entry name" value="HDASUPER"/>
</dbReference>
<dbReference type="InterPro" id="IPR000286">
    <property type="entry name" value="HDACs"/>
</dbReference>
<evidence type="ECO:0000256" key="3">
    <source>
        <dbReference type="ARBA" id="ARBA00022801"/>
    </source>
</evidence>
<dbReference type="PANTHER" id="PTHR10625">
    <property type="entry name" value="HISTONE DEACETYLASE HDAC1-RELATED"/>
    <property type="match status" value="1"/>
</dbReference>
<proteinExistence type="inferred from homology"/>
<evidence type="ECO:0000256" key="2">
    <source>
        <dbReference type="ARBA" id="ARBA00012111"/>
    </source>
</evidence>
<organism evidence="6 7">
    <name type="scientific">Anaeramoeba flamelloides</name>
    <dbReference type="NCBI Taxonomy" id="1746091"/>
    <lineage>
        <taxon>Eukaryota</taxon>
        <taxon>Metamonada</taxon>
        <taxon>Anaeramoebidae</taxon>
        <taxon>Anaeramoeba</taxon>
    </lineage>
</organism>
<dbReference type="PRINTS" id="PR01271">
    <property type="entry name" value="HISDACETLASE"/>
</dbReference>
<evidence type="ECO:0000313" key="6">
    <source>
        <dbReference type="EMBL" id="KAJ6231331.1"/>
    </source>
</evidence>
<dbReference type="InterPro" id="IPR023801">
    <property type="entry name" value="His_deacetylse_dom"/>
</dbReference>
<dbReference type="Proteomes" id="UP001150062">
    <property type="component" value="Unassembled WGS sequence"/>
</dbReference>
<reference evidence="6" key="1">
    <citation type="submission" date="2022-08" db="EMBL/GenBank/DDBJ databases">
        <title>Novel sulfate-reducing endosymbionts in the free-living metamonad Anaeramoeba.</title>
        <authorList>
            <person name="Jerlstrom-Hultqvist J."/>
            <person name="Cepicka I."/>
            <person name="Gallot-Lavallee L."/>
            <person name="Salas-Leiva D."/>
            <person name="Curtis B.A."/>
            <person name="Zahonova K."/>
            <person name="Pipaliya S."/>
            <person name="Dacks J."/>
            <person name="Roger A.J."/>
        </authorList>
    </citation>
    <scope>NUCLEOTIDE SEQUENCE</scope>
    <source>
        <strain evidence="6">Schooner1</strain>
    </source>
</reference>
<dbReference type="InterPro" id="IPR037138">
    <property type="entry name" value="His_deacetylse_dom_sf"/>
</dbReference>
<evidence type="ECO:0000313" key="7">
    <source>
        <dbReference type="Proteomes" id="UP001150062"/>
    </source>
</evidence>
<gene>
    <name evidence="6" type="ORF">M0813_06060</name>
</gene>
<comment type="caution">
    <text evidence="6">The sequence shown here is derived from an EMBL/GenBank/DDBJ whole genome shotgun (WGS) entry which is preliminary data.</text>
</comment>
<evidence type="ECO:0000256" key="1">
    <source>
        <dbReference type="ARBA" id="ARBA00006457"/>
    </source>
</evidence>
<keyword evidence="7" id="KW-1185">Reference proteome</keyword>
<dbReference type="SUPFAM" id="SSF52768">
    <property type="entry name" value="Arginase/deacetylase"/>
    <property type="match status" value="1"/>
</dbReference>
<protein>
    <recommendedName>
        <fullName evidence="2">histone deacetylase</fullName>
        <ecNumber evidence="2">3.5.1.98</ecNumber>
    </recommendedName>
</protein>
<dbReference type="EC" id="3.5.1.98" evidence="2"/>
<sequence>MNSTKKRVSYFYDTNIGKFNYGGEHPMKPKRIRLTHDLITGYGLHSKMQICPINHTTRKELCKFHSLEYIQFLESITPDNLDEFTEKLDRFNIGDDVPIFDGVLEFSQISAGGSIDGARKLNHGETDIAINWSGGLHHAKSKEASGFCYINDIVLGIYELLKYHSRILYIDIDIHHGDGVEDAFYQTNRVMTCSFHKYGNDFFPGTGKLDDIGESLGTNYAVNVPLKDGMDDESYFILFKKVIDAIMVYYQPSAIVLQCGADTLTRDKLGTFNLSIKGHGKCVSYVRGLNKPLLVLGGGGYTPKNVARCWTYETSLLIGDIELENELPLSAYSYEFPKETSLHIEPSSTLKNQNDKKNLNRIFSQIYQNLKQTEPVPSVGKREIPHEIFRSKFELSDDEDEYDKEIETNERYNSEQDIFSKQFSWQNSRFELVFFEKDYSKKDQNLQVIEEPKLIFKKKEKQKNKKKPLSSQDVELFCKNKKKIKSQKQFVSTQDKVSKSKVKSELKSNAKLELELQLQCKSETKSINTIQNDKKINLINHIKSEEKTIPIYQLNPNPQFERKHIIYQKENSLMSAPTLSKIQMKLERYKKLQESNQFKNLIDNFKTNEQKNQKRCEDQINDLPIPIKNYPILSRKKPLQNSKKSKVSLISRSDISNNLQNNIERNIFNHNKFKITSQDKKRIRKNSKTKIEEKI</sequence>
<name>A0ABQ8XFT5_9EUKA</name>
<dbReference type="InterPro" id="IPR003084">
    <property type="entry name" value="HDAC_I/II"/>
</dbReference>
<accession>A0ABQ8XFT5</accession>
<dbReference type="PANTHER" id="PTHR10625:SF10">
    <property type="entry name" value="HISTONE DEACETYLASE HDAC1"/>
    <property type="match status" value="1"/>
</dbReference>
<dbReference type="Gene3D" id="3.40.800.20">
    <property type="entry name" value="Histone deacetylase domain"/>
    <property type="match status" value="1"/>
</dbReference>
<feature type="domain" description="Histone deacetylase" evidence="5">
    <location>
        <begin position="25"/>
        <end position="315"/>
    </location>
</feature>
<evidence type="ECO:0000259" key="5">
    <source>
        <dbReference type="Pfam" id="PF00850"/>
    </source>
</evidence>
<dbReference type="InterPro" id="IPR023696">
    <property type="entry name" value="Ureohydrolase_dom_sf"/>
</dbReference>
<dbReference type="EMBL" id="JAOAOG010000301">
    <property type="protein sequence ID" value="KAJ6231331.1"/>
    <property type="molecule type" value="Genomic_DNA"/>
</dbReference>
<dbReference type="Pfam" id="PF00850">
    <property type="entry name" value="Hist_deacetyl"/>
    <property type="match status" value="1"/>
</dbReference>
<comment type="similarity">
    <text evidence="1">Belongs to the histone deacetylase family. HD type 1 subfamily.</text>
</comment>
<keyword evidence="3" id="KW-0378">Hydrolase</keyword>
<evidence type="ECO:0000256" key="4">
    <source>
        <dbReference type="ARBA" id="ARBA00022853"/>
    </source>
</evidence>
<keyword evidence="4" id="KW-0156">Chromatin regulator</keyword>